<comment type="subcellular location">
    <subcellularLocation>
        <location evidence="1">Cell membrane</location>
        <topology evidence="1">Multi-pass membrane protein</topology>
    </subcellularLocation>
</comment>
<evidence type="ECO:0000256" key="4">
    <source>
        <dbReference type="ARBA" id="ARBA00022475"/>
    </source>
</evidence>
<evidence type="ECO:0000313" key="12">
    <source>
        <dbReference type="Proteomes" id="UP000576368"/>
    </source>
</evidence>
<gene>
    <name evidence="11" type="ORF">F1644_19520</name>
    <name evidence="10" type="ORF">GGR15_002825</name>
</gene>
<evidence type="ECO:0000256" key="1">
    <source>
        <dbReference type="ARBA" id="ARBA00004651"/>
    </source>
</evidence>
<accession>A0A7X5YEZ9</accession>
<dbReference type="InterPro" id="IPR051449">
    <property type="entry name" value="ABC-2_transporter_component"/>
</dbReference>
<keyword evidence="4" id="KW-1003">Cell membrane</keyword>
<keyword evidence="5 8" id="KW-0812">Transmembrane</keyword>
<evidence type="ECO:0000256" key="3">
    <source>
        <dbReference type="ARBA" id="ARBA00022448"/>
    </source>
</evidence>
<evidence type="ECO:0000313" key="11">
    <source>
        <dbReference type="EMBL" id="WOF14308.1"/>
    </source>
</evidence>
<dbReference type="EMBL" id="JAATLI010000010">
    <property type="protein sequence ID" value="NJC19193.1"/>
    <property type="molecule type" value="Genomic_DNA"/>
</dbReference>
<dbReference type="GeneID" id="86893533"/>
<evidence type="ECO:0000256" key="8">
    <source>
        <dbReference type="SAM" id="Phobius"/>
    </source>
</evidence>
<dbReference type="EMBL" id="CP043839">
    <property type="protein sequence ID" value="WOF14308.1"/>
    <property type="molecule type" value="Genomic_DNA"/>
</dbReference>
<keyword evidence="6 8" id="KW-1133">Transmembrane helix</keyword>
<dbReference type="GO" id="GO:0005886">
    <property type="term" value="C:plasma membrane"/>
    <property type="evidence" value="ECO:0007669"/>
    <property type="project" value="UniProtKB-SubCell"/>
</dbReference>
<feature type="transmembrane region" description="Helical" evidence="8">
    <location>
        <begin position="394"/>
        <end position="413"/>
    </location>
</feature>
<dbReference type="AlphaFoldDB" id="A0A7X5YEZ9"/>
<feature type="transmembrane region" description="Helical" evidence="8">
    <location>
        <begin position="21"/>
        <end position="40"/>
    </location>
</feature>
<name>A0A7X5YEZ9_9BACT</name>
<organism evidence="10 12">
    <name type="scientific">Butyricimonas paravirosa</name>
    <dbReference type="NCBI Taxonomy" id="1472417"/>
    <lineage>
        <taxon>Bacteria</taxon>
        <taxon>Pseudomonadati</taxon>
        <taxon>Bacteroidota</taxon>
        <taxon>Bacteroidia</taxon>
        <taxon>Bacteroidales</taxon>
        <taxon>Odoribacteraceae</taxon>
        <taxon>Butyricimonas</taxon>
    </lineage>
</organism>
<proteinExistence type="inferred from homology"/>
<sequence length="475" mass="53748">MRILGFLLQKEFIQIFRDKTILLILFLITVILLFILPPAAKVRTSRISLSVVDHDRTTTSSNFLRKLTSSKQFAIGAYVDTYEEGLEVLERSKTSGILEIPKGFEKNIMERVEAPIMLEIDAVNGVTAGLSSFYFLQILGQYIGEYADGFGFQPGFRIESQEEVLARVEAEAQAEMIKRFKEKAESQVRTAQAHEEMSNQVKRQEEGSIVSLQAKESGSFRKLSKMNQWETNEEIVVPRVMMNSGVSDVSVPFMEKPANREFEQVNMIVNHRYNPDGESSLYQIPSLLAILVCIIGTVLAALNIVTEKESGTIEQMNVSPVKRGAFIFSKIIPSWVIGMAILTLGLIIVRVMYGIVPQSSYWSIYLVSFLFLVSMVGFGVLISTACRNQQQAMLLCFFFLLIICLLCGMWTPIDSMPGWARVIADINPLRYYIEVMRLFFAYGSELRHVLPQIGALGVFIVVFNTWAIWNFRKAR</sequence>
<keyword evidence="13" id="KW-1185">Reference proteome</keyword>
<keyword evidence="7 8" id="KW-0472">Membrane</keyword>
<dbReference type="InterPro" id="IPR013525">
    <property type="entry name" value="ABC2_TM"/>
</dbReference>
<dbReference type="GO" id="GO:0140359">
    <property type="term" value="F:ABC-type transporter activity"/>
    <property type="evidence" value="ECO:0007669"/>
    <property type="project" value="InterPro"/>
</dbReference>
<protein>
    <submittedName>
        <fullName evidence="11">ABC transporter permease</fullName>
    </submittedName>
    <submittedName>
        <fullName evidence="10">ABC-type multidrug transport system permease subunit</fullName>
    </submittedName>
</protein>
<dbReference type="RefSeq" id="WP_087422498.1">
    <property type="nucleotide sequence ID" value="NZ_BMPA01000010.1"/>
</dbReference>
<dbReference type="PANTHER" id="PTHR30294:SF29">
    <property type="entry name" value="MULTIDRUG ABC TRANSPORTER PERMEASE YBHS-RELATED"/>
    <property type="match status" value="1"/>
</dbReference>
<evidence type="ECO:0000313" key="10">
    <source>
        <dbReference type="EMBL" id="NJC19193.1"/>
    </source>
</evidence>
<dbReference type="Proteomes" id="UP001302374">
    <property type="component" value="Chromosome"/>
</dbReference>
<feature type="transmembrane region" description="Helical" evidence="8">
    <location>
        <begin position="362"/>
        <end position="382"/>
    </location>
</feature>
<feature type="domain" description="ABC transmembrane type-2" evidence="9">
    <location>
        <begin position="243"/>
        <end position="474"/>
    </location>
</feature>
<keyword evidence="3" id="KW-0813">Transport</keyword>
<evidence type="ECO:0000256" key="2">
    <source>
        <dbReference type="ARBA" id="ARBA00007783"/>
    </source>
</evidence>
<evidence type="ECO:0000313" key="13">
    <source>
        <dbReference type="Proteomes" id="UP001302374"/>
    </source>
</evidence>
<dbReference type="Proteomes" id="UP000576368">
    <property type="component" value="Unassembled WGS sequence"/>
</dbReference>
<reference evidence="10 12" key="2">
    <citation type="submission" date="2020-03" db="EMBL/GenBank/DDBJ databases">
        <title>Genomic Encyclopedia of Type Strains, Phase IV (KMG-IV): sequencing the most valuable type-strain genomes for metagenomic binning, comparative biology and taxonomic classification.</title>
        <authorList>
            <person name="Goeker M."/>
        </authorList>
    </citation>
    <scope>NUCLEOTIDE SEQUENCE [LARGE SCALE GENOMIC DNA]</scope>
    <source>
        <strain evidence="10 12">DSM 105722</strain>
    </source>
</reference>
<dbReference type="PROSITE" id="PS51012">
    <property type="entry name" value="ABC_TM2"/>
    <property type="match status" value="1"/>
</dbReference>
<reference evidence="11 13" key="1">
    <citation type="submission" date="2019-09" db="EMBL/GenBank/DDBJ databases">
        <title>Butyricimonas paravirosa DSM 105722 (=214-4 = JCM 18677 = CCUG 65563).</title>
        <authorList>
            <person name="Le Roy T."/>
            <person name="Cani P.D."/>
        </authorList>
    </citation>
    <scope>NUCLEOTIDE SEQUENCE [LARGE SCALE GENOMIC DNA]</scope>
    <source>
        <strain evidence="11 13">DSM 105722</strain>
    </source>
</reference>
<dbReference type="Gene3D" id="3.40.1710.10">
    <property type="entry name" value="abc type-2 transporter like domain"/>
    <property type="match status" value="1"/>
</dbReference>
<comment type="similarity">
    <text evidence="2">Belongs to the ABC-2 integral membrane protein family.</text>
</comment>
<evidence type="ECO:0000256" key="5">
    <source>
        <dbReference type="ARBA" id="ARBA00022692"/>
    </source>
</evidence>
<dbReference type="PANTHER" id="PTHR30294">
    <property type="entry name" value="MEMBRANE COMPONENT OF ABC TRANSPORTER YHHJ-RELATED"/>
    <property type="match status" value="1"/>
</dbReference>
<evidence type="ECO:0000256" key="6">
    <source>
        <dbReference type="ARBA" id="ARBA00022989"/>
    </source>
</evidence>
<dbReference type="Pfam" id="PF12698">
    <property type="entry name" value="ABC2_membrane_3"/>
    <property type="match status" value="1"/>
</dbReference>
<feature type="transmembrane region" description="Helical" evidence="8">
    <location>
        <begin position="449"/>
        <end position="469"/>
    </location>
</feature>
<evidence type="ECO:0000256" key="7">
    <source>
        <dbReference type="ARBA" id="ARBA00023136"/>
    </source>
</evidence>
<evidence type="ECO:0000259" key="9">
    <source>
        <dbReference type="PROSITE" id="PS51012"/>
    </source>
</evidence>
<dbReference type="InterPro" id="IPR047817">
    <property type="entry name" value="ABC2_TM_bact-type"/>
</dbReference>
<feature type="transmembrane region" description="Helical" evidence="8">
    <location>
        <begin position="287"/>
        <end position="306"/>
    </location>
</feature>
<feature type="transmembrane region" description="Helical" evidence="8">
    <location>
        <begin position="327"/>
        <end position="356"/>
    </location>
</feature>